<evidence type="ECO:0000256" key="4">
    <source>
        <dbReference type="ARBA" id="ARBA00022989"/>
    </source>
</evidence>
<dbReference type="GO" id="GO:0016020">
    <property type="term" value="C:membrane"/>
    <property type="evidence" value="ECO:0007669"/>
    <property type="project" value="UniProtKB-SubCell"/>
</dbReference>
<feature type="transmembrane region" description="Helical" evidence="7">
    <location>
        <begin position="107"/>
        <end position="134"/>
    </location>
</feature>
<keyword evidence="6 7" id="KW-0472">Membrane</keyword>
<dbReference type="GO" id="GO:0015112">
    <property type="term" value="F:nitrate transmembrane transporter activity"/>
    <property type="evidence" value="ECO:0007669"/>
    <property type="project" value="InterPro"/>
</dbReference>
<feature type="transmembrane region" description="Helical" evidence="7">
    <location>
        <begin position="237"/>
        <end position="259"/>
    </location>
</feature>
<dbReference type="AlphaFoldDB" id="A0A1W6JYS2"/>
<dbReference type="OrthoDB" id="157507at2157"/>
<dbReference type="InterPro" id="IPR011701">
    <property type="entry name" value="MFS"/>
</dbReference>
<feature type="transmembrane region" description="Helical" evidence="7">
    <location>
        <begin position="392"/>
        <end position="413"/>
    </location>
</feature>
<keyword evidence="3 7" id="KW-0812">Transmembrane</keyword>
<feature type="transmembrane region" description="Helical" evidence="7">
    <location>
        <begin position="141"/>
        <end position="165"/>
    </location>
</feature>
<evidence type="ECO:0000256" key="2">
    <source>
        <dbReference type="ARBA" id="ARBA00008432"/>
    </source>
</evidence>
<feature type="transmembrane region" description="Helical" evidence="7">
    <location>
        <begin position="358"/>
        <end position="380"/>
    </location>
</feature>
<keyword evidence="4 7" id="KW-1133">Transmembrane helix</keyword>
<dbReference type="InterPro" id="IPR020846">
    <property type="entry name" value="MFS_dom"/>
</dbReference>
<dbReference type="RefSeq" id="WP_148691167.1">
    <property type="nucleotide sequence ID" value="NZ_CP020477.1"/>
</dbReference>
<feature type="transmembrane region" description="Helical" evidence="7">
    <location>
        <begin position="329"/>
        <end position="346"/>
    </location>
</feature>
<organism evidence="9 10">
    <name type="scientific">Acidianus manzaensis</name>
    <dbReference type="NCBI Taxonomy" id="282676"/>
    <lineage>
        <taxon>Archaea</taxon>
        <taxon>Thermoproteota</taxon>
        <taxon>Thermoprotei</taxon>
        <taxon>Sulfolobales</taxon>
        <taxon>Sulfolobaceae</taxon>
        <taxon>Acidianus</taxon>
    </lineage>
</organism>
<keyword evidence="10" id="KW-1185">Reference proteome</keyword>
<gene>
    <name evidence="9" type="ORF">B6F84_04710</name>
</gene>
<evidence type="ECO:0000256" key="5">
    <source>
        <dbReference type="ARBA" id="ARBA00023063"/>
    </source>
</evidence>
<dbReference type="EMBL" id="CP020477">
    <property type="protein sequence ID" value="ARM75397.1"/>
    <property type="molecule type" value="Genomic_DNA"/>
</dbReference>
<evidence type="ECO:0000256" key="6">
    <source>
        <dbReference type="ARBA" id="ARBA00023136"/>
    </source>
</evidence>
<feature type="domain" description="Major facilitator superfamily (MFS) profile" evidence="8">
    <location>
        <begin position="14"/>
        <end position="418"/>
    </location>
</feature>
<evidence type="ECO:0000256" key="3">
    <source>
        <dbReference type="ARBA" id="ARBA00022692"/>
    </source>
</evidence>
<evidence type="ECO:0000256" key="1">
    <source>
        <dbReference type="ARBA" id="ARBA00004141"/>
    </source>
</evidence>
<evidence type="ECO:0000313" key="10">
    <source>
        <dbReference type="Proteomes" id="UP000193404"/>
    </source>
</evidence>
<feature type="transmembrane region" description="Helical" evidence="7">
    <location>
        <begin position="80"/>
        <end position="101"/>
    </location>
</feature>
<dbReference type="InterPro" id="IPR044772">
    <property type="entry name" value="NO3_transporter"/>
</dbReference>
<evidence type="ECO:0000256" key="7">
    <source>
        <dbReference type="SAM" id="Phobius"/>
    </source>
</evidence>
<dbReference type="Proteomes" id="UP000193404">
    <property type="component" value="Chromosome"/>
</dbReference>
<accession>A0A1W6JYS2</accession>
<feature type="transmembrane region" description="Helical" evidence="7">
    <location>
        <begin position="171"/>
        <end position="191"/>
    </location>
</feature>
<feature type="transmembrane region" description="Helical" evidence="7">
    <location>
        <begin position="50"/>
        <end position="68"/>
    </location>
</feature>
<dbReference type="GeneID" id="41590196"/>
<reference evidence="9 10" key="1">
    <citation type="submission" date="2017-03" db="EMBL/GenBank/DDBJ databases">
        <title>Sulfur activation and transportation mechanism of thermophilic Archaea Acidianus manzaensis YN-25.</title>
        <authorList>
            <person name="Ma Y."/>
            <person name="Yang Y."/>
            <person name="Xia J."/>
        </authorList>
    </citation>
    <scope>NUCLEOTIDE SEQUENCE [LARGE SCALE GENOMIC DNA]</scope>
    <source>
        <strain evidence="9 10">YN-25</strain>
    </source>
</reference>
<name>A0A1W6JYS2_9CREN</name>
<comment type="similarity">
    <text evidence="2">Belongs to the major facilitator superfamily. Nitrate/nitrite porter (TC 2.A.1.8) family.</text>
</comment>
<evidence type="ECO:0000313" key="9">
    <source>
        <dbReference type="EMBL" id="ARM75397.1"/>
    </source>
</evidence>
<proteinExistence type="inferred from homology"/>
<dbReference type="STRING" id="282676.B6F84_04710"/>
<sequence length="427" mass="46170">MTKRSKIKGSPKLALITGTLAFFIGFTAVSLFSVTVHKFSSILHLSIEEIGWLIAIPLLTGSLLRIPFGALVEKYGGKKVILTQLIIAFIGMLSIVIILFLNDVSYLLLLISGAIAGTGISTFSSGIAYVSYWFPQRNQGFALGTFAGIGNTSPGIFTVILPYLLSFGLTNVYLIWSLIVLFGIIIFFFFGQDVIYFRLRKEIGDKAINEAKTYGEEIFPSSNASKSIINSAKEPKVWLLTIMYLTSFGGFEALTVWLPTYWQNFLHISIVEAGFLVGILFSLLTALIRVLGGFLSDRIGGEKVSLISYSIIVLGSIIMITSFKINTSLLGEISLAIGMGIANGAVYKMVPKYASNSVGGASGLVGGLGSVGGIIIPPIMASIVNLYGYDGYAYGFTLFIILGLISILIAEILNKNLRCKNCFPNLK</sequence>
<dbReference type="GO" id="GO:0042128">
    <property type="term" value="P:nitrate assimilation"/>
    <property type="evidence" value="ECO:0007669"/>
    <property type="project" value="UniProtKB-KW"/>
</dbReference>
<dbReference type="Gene3D" id="1.20.1250.20">
    <property type="entry name" value="MFS general substrate transporter like domains"/>
    <property type="match status" value="2"/>
</dbReference>
<dbReference type="PROSITE" id="PS50850">
    <property type="entry name" value="MFS"/>
    <property type="match status" value="1"/>
</dbReference>
<dbReference type="PANTHER" id="PTHR23515">
    <property type="entry name" value="HIGH-AFFINITY NITRATE TRANSPORTER 2.3"/>
    <property type="match status" value="1"/>
</dbReference>
<dbReference type="Pfam" id="PF07690">
    <property type="entry name" value="MFS_1"/>
    <property type="match status" value="1"/>
</dbReference>
<protein>
    <submittedName>
        <fullName evidence="9">MFS transporter</fullName>
    </submittedName>
</protein>
<comment type="subcellular location">
    <subcellularLocation>
        <location evidence="1">Membrane</location>
        <topology evidence="1">Multi-pass membrane protein</topology>
    </subcellularLocation>
</comment>
<dbReference type="SUPFAM" id="SSF103473">
    <property type="entry name" value="MFS general substrate transporter"/>
    <property type="match status" value="1"/>
</dbReference>
<keyword evidence="5" id="KW-0534">Nitrate assimilation</keyword>
<dbReference type="InterPro" id="IPR036259">
    <property type="entry name" value="MFS_trans_sf"/>
</dbReference>
<dbReference type="KEGG" id="aman:B6F84_04710"/>
<feature type="transmembrane region" description="Helical" evidence="7">
    <location>
        <begin position="12"/>
        <end position="34"/>
    </location>
</feature>
<evidence type="ECO:0000259" key="8">
    <source>
        <dbReference type="PROSITE" id="PS50850"/>
    </source>
</evidence>
<feature type="transmembrane region" description="Helical" evidence="7">
    <location>
        <begin position="304"/>
        <end position="323"/>
    </location>
</feature>
<feature type="transmembrane region" description="Helical" evidence="7">
    <location>
        <begin position="265"/>
        <end position="292"/>
    </location>
</feature>